<organism evidence="2 3">
    <name type="scientific">Giardia intestinalis</name>
    <name type="common">Giardia lamblia</name>
    <dbReference type="NCBI Taxonomy" id="5741"/>
    <lineage>
        <taxon>Eukaryota</taxon>
        <taxon>Metamonada</taxon>
        <taxon>Diplomonadida</taxon>
        <taxon>Hexamitidae</taxon>
        <taxon>Giardiinae</taxon>
        <taxon>Giardia</taxon>
    </lineage>
</organism>
<dbReference type="AlphaFoldDB" id="V6T9Z3"/>
<protein>
    <submittedName>
        <fullName evidence="2">Uncharacterized protein</fullName>
    </submittedName>
</protein>
<dbReference type="Proteomes" id="UP000018320">
    <property type="component" value="Unassembled WGS sequence"/>
</dbReference>
<comment type="caution">
    <text evidence="2">The sequence shown here is derived from an EMBL/GenBank/DDBJ whole genome shotgun (WGS) entry which is preliminary data.</text>
</comment>
<dbReference type="EMBL" id="AHGT01000077">
    <property type="protein sequence ID" value="ESU35579.1"/>
    <property type="molecule type" value="Genomic_DNA"/>
</dbReference>
<dbReference type="VEuPathDB" id="GiardiaDB:GL50803_00116713"/>
<evidence type="ECO:0000256" key="1">
    <source>
        <dbReference type="SAM" id="MobiDB-lite"/>
    </source>
</evidence>
<accession>V6T9Z3</accession>
<dbReference type="VEuPathDB" id="GiardiaDB:GL50581_2670"/>
<gene>
    <name evidence="2" type="ORF">DHA2_153240</name>
</gene>
<name>V6T9Z3_GIAIN</name>
<proteinExistence type="predicted"/>
<feature type="compositionally biased region" description="Pro residues" evidence="1">
    <location>
        <begin position="71"/>
        <end position="89"/>
    </location>
</feature>
<dbReference type="VEuPathDB" id="GiardiaDB:DHA2_153240"/>
<evidence type="ECO:0000313" key="3">
    <source>
        <dbReference type="Proteomes" id="UP000018320"/>
    </source>
</evidence>
<reference evidence="3" key="1">
    <citation type="submission" date="2012-02" db="EMBL/GenBank/DDBJ databases">
        <title>Genome sequencing of Giardia lamblia Genotypes A2 and B isolates (DH and GS) and comparative analysis with the genomes of Genotypes A1 and E (WB and Pig).</title>
        <authorList>
            <person name="Adam R."/>
            <person name="Dahlstrom E."/>
            <person name="Martens C."/>
            <person name="Bruno D."/>
            <person name="Barbian K."/>
            <person name="Porcella S.F."/>
            <person name="Nash T."/>
        </authorList>
    </citation>
    <scope>NUCLEOTIDE SEQUENCE</scope>
    <source>
        <strain evidence="3">DH</strain>
    </source>
</reference>
<feature type="region of interest" description="Disordered" evidence="1">
    <location>
        <begin position="67"/>
        <end position="92"/>
    </location>
</feature>
<evidence type="ECO:0000313" key="2">
    <source>
        <dbReference type="EMBL" id="ESU35579.1"/>
    </source>
</evidence>
<reference evidence="2 3" key="2">
    <citation type="journal article" date="2013" name="Genome Biol. Evol.">
        <title>Genome sequencing of Giardia lamblia genotypes A2 and B isolates (DH and GS) and comparative analysis with the genomes of genotypes A1 and E (WB and Pig).</title>
        <authorList>
            <person name="Adam R.D."/>
            <person name="Dahlstrom E.W."/>
            <person name="Martens C.A."/>
            <person name="Bruno D.P."/>
            <person name="Barbian K.D."/>
            <person name="Ricklefs S.M."/>
            <person name="Hernandez M.M."/>
            <person name="Narla N.P."/>
            <person name="Patel R.B."/>
            <person name="Porcella S.F."/>
            <person name="Nash T.E."/>
        </authorList>
    </citation>
    <scope>NUCLEOTIDE SEQUENCE [LARGE SCALE GENOMIC DNA]</scope>
    <source>
        <strain evidence="2 3">DH</strain>
    </source>
</reference>
<sequence length="146" mass="15595">MASAEQAYLELADALARCAAGPGGLGEARGLLHLLRRCTDAGYPNVPPPERLGHEFARDALSVLAGLREAPAPPPSPDAPQQRPMPPSPGARWQALFPAGTALGLSPFEADALIRRRRAQVCELDAEVALLSRRVARLRGLPVRMH</sequence>